<evidence type="ECO:0000313" key="7">
    <source>
        <dbReference type="Proteomes" id="UP000230391"/>
    </source>
</evidence>
<dbReference type="Pfam" id="PF01555">
    <property type="entry name" value="N6_N4_Mtase"/>
    <property type="match status" value="1"/>
</dbReference>
<feature type="domain" description="DNA methylase N-4/N-6" evidence="5">
    <location>
        <begin position="121"/>
        <end position="448"/>
    </location>
</feature>
<dbReference type="InterPro" id="IPR002295">
    <property type="entry name" value="N4/N6-MTase_EcoPI_Mod-like"/>
</dbReference>
<dbReference type="AlphaFoldDB" id="A0A2M8FE24"/>
<dbReference type="Gene3D" id="3.40.50.150">
    <property type="entry name" value="Vaccinia Virus protein VP39"/>
    <property type="match status" value="1"/>
</dbReference>
<comment type="similarity">
    <text evidence="1">Belongs to the N(4)/N(6)-methyltransferase family.</text>
</comment>
<accession>A0A2M8FE24</accession>
<dbReference type="EMBL" id="PFRD01000120">
    <property type="protein sequence ID" value="PJC55883.1"/>
    <property type="molecule type" value="Genomic_DNA"/>
</dbReference>
<dbReference type="PRINTS" id="PR00506">
    <property type="entry name" value="D21N6MTFRASE"/>
</dbReference>
<dbReference type="GO" id="GO:0003677">
    <property type="term" value="F:DNA binding"/>
    <property type="evidence" value="ECO:0007669"/>
    <property type="project" value="InterPro"/>
</dbReference>
<gene>
    <name evidence="6" type="ORF">CO026_03340</name>
</gene>
<evidence type="ECO:0000259" key="5">
    <source>
        <dbReference type="Pfam" id="PF01555"/>
    </source>
</evidence>
<dbReference type="PROSITE" id="PS00092">
    <property type="entry name" value="N6_MTASE"/>
    <property type="match status" value="1"/>
</dbReference>
<protein>
    <submittedName>
        <fullName evidence="6">Site-specific DNA-methyltransferase</fullName>
    </submittedName>
</protein>
<dbReference type="Proteomes" id="UP000230391">
    <property type="component" value="Unassembled WGS sequence"/>
</dbReference>
<keyword evidence="2 6" id="KW-0489">Methyltransferase</keyword>
<dbReference type="InterPro" id="IPR002052">
    <property type="entry name" value="DNA_methylase_N6_adenine_CS"/>
</dbReference>
<dbReference type="PIRSF" id="PIRSF015855">
    <property type="entry name" value="TypeIII_Mtase_mKpnI"/>
    <property type="match status" value="1"/>
</dbReference>
<keyword evidence="4" id="KW-0949">S-adenosyl-L-methionine</keyword>
<proteinExistence type="inferred from homology"/>
<sequence length="632" mass="72260">MKKLNMQTPDLTEGNITKIEELFPNVITEKEGADGVVEKAIDFELLKQMLSKELVEDDSERYRLDWPGKKASLLKANTPITSTLRPDRESSVNFDTTENVFIEGDNFEVLKVLQESYLGKVKMIYIDPPYNTGSDFVYKDNFAQDKDEYDEEIGAVDDEDNKLFRNTESNGRFHSDWISMMYERLIVTRDLLSEDGVIFISIDDNEVHNLRKIADEIFGENNFVANIIWQKKFSRANDATYFSTMHDHILVYVKKSLFNSQVGWKINLLPRNEDVPAGYANPDDDSRGLWTSVVLSAKSGSKNLLYEITIPSGKKCMPPNGRYWSVNQEKFKQLVSDNRIWFGVSGDGIPRVKTFLSEVQDGLRPNSIWMHEEVGHNQEGKQEVKKIFDGDGYFDSPKPVRLIKHILKIATNNNDLVLDFFAGSSTTAHAVIGLNAEDGGNRKFIMVQLPEETDKESEAFKAGYKTISSLGMERIRRSGQKILDENKEELSNRKMPLDIGFRVYKIDTTNMKDVYYHPSAIDQKDLFNQVSNIKEDRTPEDLLTQVILDLGLTLDLPIEKKNIKDNDVYFVSNNALVACFDDKIDFSIVDDIAKLEPLKVVFKDGSFKEEQDRTNIETKFKRLSPDTIITVL</sequence>
<evidence type="ECO:0000256" key="3">
    <source>
        <dbReference type="ARBA" id="ARBA00022679"/>
    </source>
</evidence>
<comment type="caution">
    <text evidence="6">The sequence shown here is derived from an EMBL/GenBank/DDBJ whole genome shotgun (WGS) entry which is preliminary data.</text>
</comment>
<reference evidence="7" key="1">
    <citation type="submission" date="2017-09" db="EMBL/GenBank/DDBJ databases">
        <title>Depth-based differentiation of microbial function through sediment-hosted aquifers and enrichment of novel symbionts in the deep terrestrial subsurface.</title>
        <authorList>
            <person name="Probst A.J."/>
            <person name="Ladd B."/>
            <person name="Jarett J.K."/>
            <person name="Geller-Mcgrath D.E."/>
            <person name="Sieber C.M.K."/>
            <person name="Emerson J.B."/>
            <person name="Anantharaman K."/>
            <person name="Thomas B.C."/>
            <person name="Malmstrom R."/>
            <person name="Stieglmeier M."/>
            <person name="Klingl A."/>
            <person name="Woyke T."/>
            <person name="Ryan C.M."/>
            <person name="Banfield J.F."/>
        </authorList>
    </citation>
    <scope>NUCLEOTIDE SEQUENCE [LARGE SCALE GENOMIC DNA]</scope>
</reference>
<evidence type="ECO:0000256" key="1">
    <source>
        <dbReference type="ARBA" id="ARBA00006594"/>
    </source>
</evidence>
<evidence type="ECO:0000256" key="2">
    <source>
        <dbReference type="ARBA" id="ARBA00022603"/>
    </source>
</evidence>
<dbReference type="GO" id="GO:0008170">
    <property type="term" value="F:N-methyltransferase activity"/>
    <property type="evidence" value="ECO:0007669"/>
    <property type="project" value="InterPro"/>
</dbReference>
<organism evidence="6 7">
    <name type="scientific">Candidatus Kaiserbacteria bacterium CG_4_9_14_0_2_um_filter_41_32</name>
    <dbReference type="NCBI Taxonomy" id="1974601"/>
    <lineage>
        <taxon>Bacteria</taxon>
        <taxon>Candidatus Kaiseribacteriota</taxon>
    </lineage>
</organism>
<evidence type="ECO:0000256" key="4">
    <source>
        <dbReference type="ARBA" id="ARBA00022691"/>
    </source>
</evidence>
<name>A0A2M8FE24_9BACT</name>
<dbReference type="GO" id="GO:0032259">
    <property type="term" value="P:methylation"/>
    <property type="evidence" value="ECO:0007669"/>
    <property type="project" value="UniProtKB-KW"/>
</dbReference>
<dbReference type="SUPFAM" id="SSF53335">
    <property type="entry name" value="S-adenosyl-L-methionine-dependent methyltransferases"/>
    <property type="match status" value="1"/>
</dbReference>
<keyword evidence="3 6" id="KW-0808">Transferase</keyword>
<dbReference type="InterPro" id="IPR002941">
    <property type="entry name" value="DNA_methylase_N4/N6"/>
</dbReference>
<evidence type="ECO:0000313" key="6">
    <source>
        <dbReference type="EMBL" id="PJC55883.1"/>
    </source>
</evidence>
<dbReference type="InterPro" id="IPR029063">
    <property type="entry name" value="SAM-dependent_MTases_sf"/>
</dbReference>